<gene>
    <name evidence="2" type="ORF">DAT39_004080</name>
</gene>
<evidence type="ECO:0000259" key="1">
    <source>
        <dbReference type="Pfam" id="PF14529"/>
    </source>
</evidence>
<keyword evidence="2" id="KW-0378">Hydrolase</keyword>
<keyword evidence="2" id="KW-0540">Nuclease</keyword>
<accession>A0A8J4XEJ7</accession>
<dbReference type="Pfam" id="PF14529">
    <property type="entry name" value="Exo_endo_phos_2"/>
    <property type="match status" value="1"/>
</dbReference>
<dbReference type="SUPFAM" id="SSF56219">
    <property type="entry name" value="DNase I-like"/>
    <property type="match status" value="1"/>
</dbReference>
<keyword evidence="2" id="KW-0255">Endonuclease</keyword>
<name>A0A8J4XEJ7_CLAMG</name>
<dbReference type="InterPro" id="IPR005135">
    <property type="entry name" value="Endo/exonuclease/phosphatase"/>
</dbReference>
<sequence length="174" mass="19393">MVTSHAARSVIAFQPIYERLVVKTHIISVYAPTETSSDQAKDDFYNQLQQTLDSLPWTNVTILAGDFNAHIGTDRTGWEDTMGQFGHEEINDNGTRLLSFASTNNLLVGNSHFQLPLKHQFTWSKSSWQGLGCLRLHLDQLPILIVTQGCVDQIVDRITTLCMPSSNFGCNGPN</sequence>
<feature type="domain" description="Endonuclease/exonuclease/phosphatase" evidence="1">
    <location>
        <begin position="25"/>
        <end position="109"/>
    </location>
</feature>
<keyword evidence="3" id="KW-1185">Reference proteome</keyword>
<dbReference type="AlphaFoldDB" id="A0A8J4XEJ7"/>
<dbReference type="PANTHER" id="PTHR23227">
    <property type="entry name" value="BUCENTAUR RELATED"/>
    <property type="match status" value="1"/>
</dbReference>
<dbReference type="Gene3D" id="3.60.10.10">
    <property type="entry name" value="Endonuclease/exonuclease/phosphatase"/>
    <property type="match status" value="1"/>
</dbReference>
<reference evidence="2" key="1">
    <citation type="submission" date="2020-07" db="EMBL/GenBank/DDBJ databases">
        <title>Clarias magur genome sequencing, assembly and annotation.</title>
        <authorList>
            <person name="Kushwaha B."/>
            <person name="Kumar R."/>
            <person name="Das P."/>
            <person name="Joshi C.G."/>
            <person name="Kumar D."/>
            <person name="Nagpure N.S."/>
            <person name="Pandey M."/>
            <person name="Agarwal S."/>
            <person name="Srivastava S."/>
            <person name="Singh M."/>
            <person name="Sahoo L."/>
            <person name="Jayasankar P."/>
            <person name="Meher P.K."/>
            <person name="Koringa P.G."/>
            <person name="Iquebal M.A."/>
            <person name="Das S.P."/>
            <person name="Bit A."/>
            <person name="Patnaik S."/>
            <person name="Patel N."/>
            <person name="Shah T.M."/>
            <person name="Hinsu A."/>
            <person name="Jena J.K."/>
        </authorList>
    </citation>
    <scope>NUCLEOTIDE SEQUENCE</scope>
    <source>
        <strain evidence="2">CIFAMagur01</strain>
        <tissue evidence="2">Testis</tissue>
    </source>
</reference>
<evidence type="ECO:0000313" key="3">
    <source>
        <dbReference type="Proteomes" id="UP000727407"/>
    </source>
</evidence>
<dbReference type="OrthoDB" id="410381at2759"/>
<feature type="non-terminal residue" evidence="2">
    <location>
        <position position="174"/>
    </location>
</feature>
<dbReference type="GO" id="GO:0004519">
    <property type="term" value="F:endonuclease activity"/>
    <property type="evidence" value="ECO:0007669"/>
    <property type="project" value="UniProtKB-KW"/>
</dbReference>
<dbReference type="Proteomes" id="UP000727407">
    <property type="component" value="Unassembled WGS sequence"/>
</dbReference>
<dbReference type="GO" id="GO:0004527">
    <property type="term" value="F:exonuclease activity"/>
    <property type="evidence" value="ECO:0007669"/>
    <property type="project" value="UniProtKB-KW"/>
</dbReference>
<organism evidence="2 3">
    <name type="scientific">Clarias magur</name>
    <name type="common">Asian catfish</name>
    <name type="synonym">Macropteronotus magur</name>
    <dbReference type="NCBI Taxonomy" id="1594786"/>
    <lineage>
        <taxon>Eukaryota</taxon>
        <taxon>Metazoa</taxon>
        <taxon>Chordata</taxon>
        <taxon>Craniata</taxon>
        <taxon>Vertebrata</taxon>
        <taxon>Euteleostomi</taxon>
        <taxon>Actinopterygii</taxon>
        <taxon>Neopterygii</taxon>
        <taxon>Teleostei</taxon>
        <taxon>Ostariophysi</taxon>
        <taxon>Siluriformes</taxon>
        <taxon>Clariidae</taxon>
        <taxon>Clarias</taxon>
    </lineage>
</organism>
<dbReference type="PANTHER" id="PTHR23227:SF67">
    <property type="entry name" value="CRANIOFACIAL DEVELOPMENT PROTEIN 2-LIKE"/>
    <property type="match status" value="1"/>
</dbReference>
<proteinExistence type="predicted"/>
<protein>
    <submittedName>
        <fullName evidence="2">Endonuclease exonuclease phosphatase family</fullName>
    </submittedName>
</protein>
<keyword evidence="2" id="KW-0269">Exonuclease</keyword>
<dbReference type="EMBL" id="QNUK01000036">
    <property type="protein sequence ID" value="KAF5906183.1"/>
    <property type="molecule type" value="Genomic_DNA"/>
</dbReference>
<evidence type="ECO:0000313" key="2">
    <source>
        <dbReference type="EMBL" id="KAF5906183.1"/>
    </source>
</evidence>
<dbReference type="InterPro" id="IPR036691">
    <property type="entry name" value="Endo/exonu/phosph_ase_sf"/>
</dbReference>
<dbReference type="InterPro" id="IPR027124">
    <property type="entry name" value="Swc5/CFDP1/2"/>
</dbReference>
<comment type="caution">
    <text evidence="2">The sequence shown here is derived from an EMBL/GenBank/DDBJ whole genome shotgun (WGS) entry which is preliminary data.</text>
</comment>